<dbReference type="GO" id="GO:0045927">
    <property type="term" value="P:positive regulation of growth"/>
    <property type="evidence" value="ECO:0007669"/>
    <property type="project" value="InterPro"/>
</dbReference>
<dbReference type="AlphaFoldDB" id="A0A9Q0QU16"/>
<dbReference type="PANTHER" id="PTHR31371:SF2">
    <property type="entry name" value="PLANT_PROTEIN (DUF668)"/>
    <property type="match status" value="1"/>
</dbReference>
<evidence type="ECO:0000313" key="3">
    <source>
        <dbReference type="EMBL" id="KAJ4971878.1"/>
    </source>
</evidence>
<evidence type="ECO:0000256" key="1">
    <source>
        <dbReference type="SAM" id="MobiDB-lite"/>
    </source>
</evidence>
<accession>A0A9Q0QU16</accession>
<organism evidence="3 4">
    <name type="scientific">Protea cynaroides</name>
    <dbReference type="NCBI Taxonomy" id="273540"/>
    <lineage>
        <taxon>Eukaryota</taxon>
        <taxon>Viridiplantae</taxon>
        <taxon>Streptophyta</taxon>
        <taxon>Embryophyta</taxon>
        <taxon>Tracheophyta</taxon>
        <taxon>Spermatophyta</taxon>
        <taxon>Magnoliopsida</taxon>
        <taxon>Proteales</taxon>
        <taxon>Proteaceae</taxon>
        <taxon>Protea</taxon>
    </lineage>
</organism>
<evidence type="ECO:0000259" key="2">
    <source>
        <dbReference type="Pfam" id="PF05003"/>
    </source>
</evidence>
<dbReference type="Pfam" id="PF05003">
    <property type="entry name" value="DUF668"/>
    <property type="match status" value="1"/>
</dbReference>
<feature type="region of interest" description="Disordered" evidence="1">
    <location>
        <begin position="57"/>
        <end position="79"/>
    </location>
</feature>
<dbReference type="PANTHER" id="PTHR31371">
    <property type="entry name" value="BNAC09G50660D PROTEIN"/>
    <property type="match status" value="1"/>
</dbReference>
<reference evidence="3" key="1">
    <citation type="journal article" date="2023" name="Plant J.">
        <title>The genome of the king protea, Protea cynaroides.</title>
        <authorList>
            <person name="Chang J."/>
            <person name="Duong T.A."/>
            <person name="Schoeman C."/>
            <person name="Ma X."/>
            <person name="Roodt D."/>
            <person name="Barker N."/>
            <person name="Li Z."/>
            <person name="Van de Peer Y."/>
            <person name="Mizrachi E."/>
        </authorList>
    </citation>
    <scope>NUCLEOTIDE SEQUENCE</scope>
    <source>
        <tissue evidence="3">Young leaves</tissue>
    </source>
</reference>
<feature type="domain" description="DUF668" evidence="2">
    <location>
        <begin position="160"/>
        <end position="184"/>
    </location>
</feature>
<name>A0A9Q0QU16_9MAGN</name>
<proteinExistence type="predicted"/>
<protein>
    <recommendedName>
        <fullName evidence="2">DUF668 domain-containing protein</fullName>
    </recommendedName>
</protein>
<sequence>MRINLEFPLTLLGLLCSARKGTLRNSSNPFTKDQSGQLSARLMDGINFKLASQSLQSASSKSNAHKSGPIEKAAGETRATNAKPTLMMTLSMGITKVNLQVVISAGNGLRREHTYQSGFSSRVESDAPLNRDQRQSKCSLLRRSRFDPKSRLMVHASPSTVGGSALALHYANVIIVIEKLLRYHGIYGRR</sequence>
<gene>
    <name evidence="3" type="ORF">NE237_004977</name>
</gene>
<comment type="caution">
    <text evidence="3">The sequence shown here is derived from an EMBL/GenBank/DDBJ whole genome shotgun (WGS) entry which is preliminary data.</text>
</comment>
<dbReference type="EMBL" id="JAMYWD010000005">
    <property type="protein sequence ID" value="KAJ4971878.1"/>
    <property type="molecule type" value="Genomic_DNA"/>
</dbReference>
<dbReference type="Proteomes" id="UP001141806">
    <property type="component" value="Unassembled WGS sequence"/>
</dbReference>
<evidence type="ECO:0000313" key="4">
    <source>
        <dbReference type="Proteomes" id="UP001141806"/>
    </source>
</evidence>
<keyword evidence="4" id="KW-1185">Reference proteome</keyword>
<dbReference type="InterPro" id="IPR007700">
    <property type="entry name" value="DUF668"/>
</dbReference>
<dbReference type="OrthoDB" id="1745941at2759"/>